<sequence length="388" mass="43209">AAPHHRRRVTRPRPDLHRRRTACRAVARAGGHQRRHGPPPARSRPRWAHEDRARHRRGDRGPAPRIHHGRSDRAVGGQPRLRQLGGADEPVAGGGHGPRGPSPAPGSRRPGGRAEVQLHRRAQRAGARQRPRDGGARRRRRGREGLPAGARRRDRLPRRADRRRARGAARGARAGRLRRRRRVARALPGRRHVARDGRGDQRAAQAQRVAGRRLRAARLRPRARPRLSRLVGGAPGRPHRSRHALDPGLQGRRPGRRLRPGGPAGLGRPRRDLLLRGARLVSRDQSLGRPRGRHDDRRAARRAGRHEAAAHPHQAAAVGRHLHPPAGPGAARAHRLGRRPGRRRGRRGHAGRRPGRRLPPEVRRRPHRRRPRRGGGLRAAHRVAAGGV</sequence>
<protein>
    <submittedName>
        <fullName evidence="2">Chorismate synthase</fullName>
        <ecNumber evidence="2">4.2.3.5</ecNumber>
    </submittedName>
</protein>
<name>A0A6J4RVH1_9ACTN</name>
<dbReference type="AlphaFoldDB" id="A0A6J4RVH1"/>
<feature type="non-terminal residue" evidence="2">
    <location>
        <position position="388"/>
    </location>
</feature>
<evidence type="ECO:0000256" key="1">
    <source>
        <dbReference type="SAM" id="MobiDB-lite"/>
    </source>
</evidence>
<feature type="compositionally biased region" description="Basic residues" evidence="1">
    <location>
        <begin position="150"/>
        <end position="193"/>
    </location>
</feature>
<feature type="compositionally biased region" description="Basic residues" evidence="1">
    <location>
        <begin position="210"/>
        <end position="227"/>
    </location>
</feature>
<feature type="compositionally biased region" description="Basic residues" evidence="1">
    <location>
        <begin position="332"/>
        <end position="356"/>
    </location>
</feature>
<feature type="region of interest" description="Disordered" evidence="1">
    <location>
        <begin position="1"/>
        <end position="388"/>
    </location>
</feature>
<dbReference type="EMBL" id="CADCVL010000214">
    <property type="protein sequence ID" value="CAA9478251.1"/>
    <property type="molecule type" value="Genomic_DNA"/>
</dbReference>
<accession>A0A6J4RVH1</accession>
<gene>
    <name evidence="2" type="ORF">AVDCRST_MAG65-1288</name>
</gene>
<reference evidence="2" key="1">
    <citation type="submission" date="2020-02" db="EMBL/GenBank/DDBJ databases">
        <authorList>
            <person name="Meier V. D."/>
        </authorList>
    </citation>
    <scope>NUCLEOTIDE SEQUENCE</scope>
    <source>
        <strain evidence="2">AVDCRST_MAG65</strain>
    </source>
</reference>
<feature type="compositionally biased region" description="Basic residues" evidence="1">
    <location>
        <begin position="364"/>
        <end position="381"/>
    </location>
</feature>
<dbReference type="EC" id="4.2.3.5" evidence="2"/>
<evidence type="ECO:0000313" key="2">
    <source>
        <dbReference type="EMBL" id="CAA9478251.1"/>
    </source>
</evidence>
<feature type="compositionally biased region" description="Basic residues" evidence="1">
    <location>
        <begin position="1"/>
        <end position="22"/>
    </location>
</feature>
<proteinExistence type="predicted"/>
<dbReference type="GO" id="GO:0004107">
    <property type="term" value="F:chorismate synthase activity"/>
    <property type="evidence" value="ECO:0007669"/>
    <property type="project" value="UniProtKB-EC"/>
</dbReference>
<keyword evidence="2" id="KW-0456">Lyase</keyword>
<feature type="non-terminal residue" evidence="2">
    <location>
        <position position="1"/>
    </location>
</feature>
<feature type="compositionally biased region" description="Basic residues" evidence="1">
    <location>
        <begin position="119"/>
        <end position="129"/>
    </location>
</feature>
<organism evidence="2">
    <name type="scientific">uncultured Solirubrobacteraceae bacterium</name>
    <dbReference type="NCBI Taxonomy" id="1162706"/>
    <lineage>
        <taxon>Bacteria</taxon>
        <taxon>Bacillati</taxon>
        <taxon>Actinomycetota</taxon>
        <taxon>Thermoleophilia</taxon>
        <taxon>Solirubrobacterales</taxon>
        <taxon>Solirubrobacteraceae</taxon>
        <taxon>environmental samples</taxon>
    </lineage>
</organism>